<reference evidence="2 3" key="1">
    <citation type="submission" date="2017-01" db="EMBL/GenBank/DDBJ databases">
        <title>Novel large sulfur bacteria in the metagenomes of groundwater-fed chemosynthetic microbial mats in the Lake Huron basin.</title>
        <authorList>
            <person name="Sharrar A.M."/>
            <person name="Flood B.E."/>
            <person name="Bailey J.V."/>
            <person name="Jones D.S."/>
            <person name="Biddanda B."/>
            <person name="Ruberg S.A."/>
            <person name="Marcus D.N."/>
            <person name="Dick G.J."/>
        </authorList>
    </citation>
    <scope>NUCLEOTIDE SEQUENCE [LARGE SCALE GENOMIC DNA]</scope>
    <source>
        <strain evidence="2">A8</strain>
    </source>
</reference>
<dbReference type="Proteomes" id="UP000192491">
    <property type="component" value="Unassembled WGS sequence"/>
</dbReference>
<proteinExistence type="predicted"/>
<dbReference type="InterPro" id="IPR011460">
    <property type="entry name" value="Lcl_C"/>
</dbReference>
<gene>
    <name evidence="2" type="ORF">BWK73_16945</name>
</gene>
<accession>A0A1Y1QR62</accession>
<evidence type="ECO:0000259" key="1">
    <source>
        <dbReference type="Pfam" id="PF07603"/>
    </source>
</evidence>
<sequence>MDVDGTKLPADADVWSCILDTKTGLVWEVKTNDGGLRDKDWRYQYNGSSGLMPVGTEYPCTGIYACNPISYIEALNTYGVCGKTDWHLPTDAQMSSVGEPHSEPPHINAAAFPNFNTDLPYCIAKSTPGHYQGIHFGMQIPAGADLLDALKVDMSDYDFQCRVLAVSY</sequence>
<feature type="domain" description="Lcl C-terminal" evidence="1">
    <location>
        <begin position="17"/>
        <end position="123"/>
    </location>
</feature>
<name>A0A1Y1QR62_9GAMM</name>
<evidence type="ECO:0000313" key="2">
    <source>
        <dbReference type="EMBL" id="OQX11721.1"/>
    </source>
</evidence>
<comment type="caution">
    <text evidence="2">The sequence shown here is derived from an EMBL/GenBank/DDBJ whole genome shotgun (WGS) entry which is preliminary data.</text>
</comment>
<dbReference type="EMBL" id="MTEJ01000082">
    <property type="protein sequence ID" value="OQX11721.1"/>
    <property type="molecule type" value="Genomic_DNA"/>
</dbReference>
<dbReference type="Pfam" id="PF07603">
    <property type="entry name" value="Lcl_C"/>
    <property type="match status" value="1"/>
</dbReference>
<organism evidence="2 3">
    <name type="scientific">Thiothrix lacustris</name>
    <dbReference type="NCBI Taxonomy" id="525917"/>
    <lineage>
        <taxon>Bacteria</taxon>
        <taxon>Pseudomonadati</taxon>
        <taxon>Pseudomonadota</taxon>
        <taxon>Gammaproteobacteria</taxon>
        <taxon>Thiotrichales</taxon>
        <taxon>Thiotrichaceae</taxon>
        <taxon>Thiothrix</taxon>
    </lineage>
</organism>
<dbReference type="AlphaFoldDB" id="A0A1Y1QR62"/>
<evidence type="ECO:0000313" key="3">
    <source>
        <dbReference type="Proteomes" id="UP000192491"/>
    </source>
</evidence>
<protein>
    <recommendedName>
        <fullName evidence="1">Lcl C-terminal domain-containing protein</fullName>
    </recommendedName>
</protein>